<keyword evidence="2" id="KW-0805">Transcription regulation</keyword>
<feature type="region of interest" description="Disordered" evidence="6">
    <location>
        <begin position="54"/>
        <end position="109"/>
    </location>
</feature>
<dbReference type="InterPro" id="IPR051127">
    <property type="entry name" value="Fungal_SecMet_Regulators"/>
</dbReference>
<dbReference type="InterPro" id="IPR036864">
    <property type="entry name" value="Zn2-C6_fun-type_DNA-bd_sf"/>
</dbReference>
<dbReference type="GO" id="GO:0000981">
    <property type="term" value="F:DNA-binding transcription factor activity, RNA polymerase II-specific"/>
    <property type="evidence" value="ECO:0007669"/>
    <property type="project" value="InterPro"/>
</dbReference>
<dbReference type="CDD" id="cd00067">
    <property type="entry name" value="GAL4"/>
    <property type="match status" value="1"/>
</dbReference>
<evidence type="ECO:0000256" key="6">
    <source>
        <dbReference type="SAM" id="MobiDB-lite"/>
    </source>
</evidence>
<evidence type="ECO:0000256" key="3">
    <source>
        <dbReference type="ARBA" id="ARBA00023125"/>
    </source>
</evidence>
<feature type="compositionally biased region" description="Low complexity" evidence="6">
    <location>
        <begin position="84"/>
        <end position="94"/>
    </location>
</feature>
<dbReference type="AlphaFoldDB" id="A0A0F8V1U3"/>
<dbReference type="OrthoDB" id="2123952at2759"/>
<keyword evidence="5" id="KW-0539">Nucleus</keyword>
<dbReference type="InterPro" id="IPR007219">
    <property type="entry name" value="XnlR_reg_dom"/>
</dbReference>
<gene>
    <name evidence="8" type="ORF">ARAM_005538</name>
</gene>
<dbReference type="Pfam" id="PF04082">
    <property type="entry name" value="Fungal_trans"/>
    <property type="match status" value="1"/>
</dbReference>
<comment type="caution">
    <text evidence="8">The sequence shown here is derived from an EMBL/GenBank/DDBJ whole genome shotgun (WGS) entry which is preliminary data.</text>
</comment>
<proteinExistence type="predicted"/>
<keyword evidence="9" id="KW-1185">Reference proteome</keyword>
<dbReference type="PANTHER" id="PTHR47424">
    <property type="entry name" value="REGULATORY PROTEIN GAL4"/>
    <property type="match status" value="1"/>
</dbReference>
<evidence type="ECO:0000259" key="7">
    <source>
        <dbReference type="PROSITE" id="PS50048"/>
    </source>
</evidence>
<evidence type="ECO:0000256" key="2">
    <source>
        <dbReference type="ARBA" id="ARBA00023015"/>
    </source>
</evidence>
<evidence type="ECO:0000313" key="9">
    <source>
        <dbReference type="Proteomes" id="UP000034291"/>
    </source>
</evidence>
<dbReference type="InterPro" id="IPR001138">
    <property type="entry name" value="Zn2Cys6_DnaBD"/>
</dbReference>
<feature type="domain" description="Zn(2)-C6 fungal-type" evidence="7">
    <location>
        <begin position="18"/>
        <end position="47"/>
    </location>
</feature>
<dbReference type="PANTHER" id="PTHR47424:SF15">
    <property type="entry name" value="ZN(II)2CYS6 TRANSCRIPTION FACTOR (EUROFUNG)"/>
    <property type="match status" value="1"/>
</dbReference>
<evidence type="ECO:0000256" key="5">
    <source>
        <dbReference type="ARBA" id="ARBA00023242"/>
    </source>
</evidence>
<reference evidence="8 9" key="1">
    <citation type="submission" date="2015-02" db="EMBL/GenBank/DDBJ databases">
        <title>Draft Genome Sequences of Two Closely-Related Aflatoxigenic Aspergillus Species Obtained from the Cote d'Ivoire.</title>
        <authorList>
            <person name="Moore G.G."/>
            <person name="Beltz S.B."/>
            <person name="Mack B.M."/>
        </authorList>
    </citation>
    <scope>NUCLEOTIDE SEQUENCE [LARGE SCALE GENOMIC DNA]</scope>
    <source>
        <strain evidence="8 9">SRRC1468</strain>
    </source>
</reference>
<dbReference type="GO" id="GO:0005634">
    <property type="term" value="C:nucleus"/>
    <property type="evidence" value="ECO:0007669"/>
    <property type="project" value="TreeGrafter"/>
</dbReference>
<organism evidence="8 9">
    <name type="scientific">Aspergillus rambellii</name>
    <dbReference type="NCBI Taxonomy" id="308745"/>
    <lineage>
        <taxon>Eukaryota</taxon>
        <taxon>Fungi</taxon>
        <taxon>Dikarya</taxon>
        <taxon>Ascomycota</taxon>
        <taxon>Pezizomycotina</taxon>
        <taxon>Eurotiomycetes</taxon>
        <taxon>Eurotiomycetidae</taxon>
        <taxon>Eurotiales</taxon>
        <taxon>Aspergillaceae</taxon>
        <taxon>Aspergillus</taxon>
        <taxon>Aspergillus subgen. Nidulantes</taxon>
    </lineage>
</organism>
<evidence type="ECO:0000256" key="4">
    <source>
        <dbReference type="ARBA" id="ARBA00023163"/>
    </source>
</evidence>
<dbReference type="Proteomes" id="UP000034291">
    <property type="component" value="Unassembled WGS sequence"/>
</dbReference>
<dbReference type="PROSITE" id="PS50048">
    <property type="entry name" value="ZN2_CY6_FUNGAL_2"/>
    <property type="match status" value="1"/>
</dbReference>
<sequence length="695" mass="78687">MADVTPSAQTAGWRISKACQECRKRKIRCNGDNPCKTCQLRNTLCVYREVIRQRRKKHQDQPGSEELVPPNGSSRPEYGARQESPSSLQQQQPSHGREPPLSINNSVSATHVTSSSSKVRLYYGSTSHFALMHEIYRDLTSTPSAHPTESPQGRVEEAGAGLDMFHFRRIFFGVSADPNDSTRGSHMSDSQIMFLPYELANNFLQRFLCTIYFLVPFWSTETFQQRLEQFYSPKSTNRTDKWSNCILLMALAIGALGTEHDSWADILYERVRAACDSTFEDTHAHFQNEHGRPNSSFLHLGTAARKAISAGLHKESPHESSETSDDAYERRVTFWFLYFYENWICFHLGRPSSLSRRDVGIAPPQEPFILALIHLCKSISRSADELYGQHHDSLLAMWRIAKSIWDDLRCFDSKMQTALGFGLDKSAQPGSIGVRQTMLITLYYHTILLTFRPFLIFRGRWNHDIRVSSQATLKNGTKREIPLWLNEACGYALSAACRTIHFLGECFVVNELAKELRYHAYFLSSSCFAVIFDLLHGQNLAPTHLPWIHAAVQALSCMREREALESSMIAIQTVLRKIDPSYEWIPPSKKEVQTYGVDKSQPMGLYANDIASSRSGEFVETTANGQPYPGPYPMYDFQGNSLQQGMHTLSASGSVHSGDDLLDFTQSDMGWNFDFSTMDLESFFSLTPTLDTPLS</sequence>
<dbReference type="GO" id="GO:0008270">
    <property type="term" value="F:zinc ion binding"/>
    <property type="evidence" value="ECO:0007669"/>
    <property type="project" value="InterPro"/>
</dbReference>
<dbReference type="GO" id="GO:0006351">
    <property type="term" value="P:DNA-templated transcription"/>
    <property type="evidence" value="ECO:0007669"/>
    <property type="project" value="InterPro"/>
</dbReference>
<dbReference type="PROSITE" id="PS00463">
    <property type="entry name" value="ZN2_CY6_FUNGAL_1"/>
    <property type="match status" value="1"/>
</dbReference>
<dbReference type="GO" id="GO:0000435">
    <property type="term" value="P:positive regulation of transcription from RNA polymerase II promoter by galactose"/>
    <property type="evidence" value="ECO:0007669"/>
    <property type="project" value="TreeGrafter"/>
</dbReference>
<dbReference type="GO" id="GO:0000978">
    <property type="term" value="F:RNA polymerase II cis-regulatory region sequence-specific DNA binding"/>
    <property type="evidence" value="ECO:0007669"/>
    <property type="project" value="TreeGrafter"/>
</dbReference>
<accession>A0A0F8V1U3</accession>
<protein>
    <recommendedName>
        <fullName evidence="7">Zn(2)-C6 fungal-type domain-containing protein</fullName>
    </recommendedName>
</protein>
<dbReference type="EMBL" id="JZBS01000679">
    <property type="protein sequence ID" value="KKK25724.1"/>
    <property type="molecule type" value="Genomic_DNA"/>
</dbReference>
<dbReference type="SMART" id="SM00066">
    <property type="entry name" value="GAL4"/>
    <property type="match status" value="1"/>
</dbReference>
<name>A0A0F8V1U3_9EURO</name>
<dbReference type="SUPFAM" id="SSF57701">
    <property type="entry name" value="Zn2/Cys6 DNA-binding domain"/>
    <property type="match status" value="1"/>
</dbReference>
<dbReference type="CDD" id="cd12148">
    <property type="entry name" value="fungal_TF_MHR"/>
    <property type="match status" value="1"/>
</dbReference>
<dbReference type="STRING" id="308745.A0A0F8V1U3"/>
<keyword evidence="1" id="KW-0479">Metal-binding</keyword>
<dbReference type="Pfam" id="PF00172">
    <property type="entry name" value="Zn_clus"/>
    <property type="match status" value="1"/>
</dbReference>
<evidence type="ECO:0000313" key="8">
    <source>
        <dbReference type="EMBL" id="KKK25724.1"/>
    </source>
</evidence>
<evidence type="ECO:0000256" key="1">
    <source>
        <dbReference type="ARBA" id="ARBA00022723"/>
    </source>
</evidence>
<dbReference type="Gene3D" id="4.10.240.10">
    <property type="entry name" value="Zn(2)-C6 fungal-type DNA-binding domain"/>
    <property type="match status" value="1"/>
</dbReference>
<keyword evidence="4" id="KW-0804">Transcription</keyword>
<keyword evidence="3" id="KW-0238">DNA-binding</keyword>
<dbReference type="SMART" id="SM00906">
    <property type="entry name" value="Fungal_trans"/>
    <property type="match status" value="1"/>
</dbReference>